<dbReference type="GO" id="GO:0000155">
    <property type="term" value="F:phosphorelay sensor kinase activity"/>
    <property type="evidence" value="ECO:0007669"/>
    <property type="project" value="InterPro"/>
</dbReference>
<dbReference type="Gene3D" id="3.30.565.10">
    <property type="entry name" value="Histidine kinase-like ATPase, C-terminal domain"/>
    <property type="match status" value="1"/>
</dbReference>
<dbReference type="SUPFAM" id="SSF47384">
    <property type="entry name" value="Homodimeric domain of signal transducing histidine kinase"/>
    <property type="match status" value="1"/>
</dbReference>
<dbReference type="InterPro" id="IPR004358">
    <property type="entry name" value="Sig_transdc_His_kin-like_C"/>
</dbReference>
<keyword evidence="3" id="KW-0597">Phosphoprotein</keyword>
<evidence type="ECO:0000256" key="1">
    <source>
        <dbReference type="ARBA" id="ARBA00000085"/>
    </source>
</evidence>
<sequence>MPRPSAPRPLATGFLLGWAGLAVVGAARLLLDTGPLPASECLLIGALLVERVHAERRAGRQADAQQARARAARESAQRALDEKSRFMAAVTHDLQQPLYALRMATDVLGRQALRAADAQALLQMRSALHAADELVTSMLMAVRLEHSELDPRPETFSVQEMLERIEALFAAQARHKGLSWRVRPSLALVHTDPLLLERMLSNLVSNAMRYTDRGGVLLACRERGDTLLVQVWDTGRGLTPDERDTVFQPHVRGSAARRHDQGLGLGLSIVARCAQLLGIGVALRTAPGRGSCFELRVPRARPSA</sequence>
<dbReference type="Pfam" id="PF00512">
    <property type="entry name" value="HisKA"/>
    <property type="match status" value="1"/>
</dbReference>
<keyword evidence="5 8" id="KW-0418">Kinase</keyword>
<dbReference type="KEGG" id="hcz:G9Q37_16405"/>
<evidence type="ECO:0000256" key="5">
    <source>
        <dbReference type="ARBA" id="ARBA00022777"/>
    </source>
</evidence>
<dbReference type="EC" id="2.7.13.3" evidence="2"/>
<dbReference type="CDD" id="cd00082">
    <property type="entry name" value="HisKA"/>
    <property type="match status" value="1"/>
</dbReference>
<dbReference type="AlphaFoldDB" id="A0A6G8IKR9"/>
<feature type="domain" description="Histidine kinase" evidence="7">
    <location>
        <begin position="89"/>
        <end position="301"/>
    </location>
</feature>
<dbReference type="InterPro" id="IPR005467">
    <property type="entry name" value="His_kinase_dom"/>
</dbReference>
<dbReference type="PANTHER" id="PTHR43711:SF28">
    <property type="entry name" value="SENSOR HISTIDINE KINASE YXDK"/>
    <property type="match status" value="1"/>
</dbReference>
<proteinExistence type="predicted"/>
<dbReference type="InterPro" id="IPR036890">
    <property type="entry name" value="HATPase_C_sf"/>
</dbReference>
<dbReference type="InterPro" id="IPR003594">
    <property type="entry name" value="HATPase_dom"/>
</dbReference>
<keyword evidence="9" id="KW-1185">Reference proteome</keyword>
<evidence type="ECO:0000313" key="9">
    <source>
        <dbReference type="Proteomes" id="UP000503162"/>
    </source>
</evidence>
<evidence type="ECO:0000256" key="2">
    <source>
        <dbReference type="ARBA" id="ARBA00012438"/>
    </source>
</evidence>
<dbReference type="SMART" id="SM00387">
    <property type="entry name" value="HATPase_c"/>
    <property type="match status" value="1"/>
</dbReference>
<evidence type="ECO:0000313" key="8">
    <source>
        <dbReference type="EMBL" id="QIM53618.1"/>
    </source>
</evidence>
<evidence type="ECO:0000259" key="7">
    <source>
        <dbReference type="PROSITE" id="PS50109"/>
    </source>
</evidence>
<dbReference type="InterPro" id="IPR036097">
    <property type="entry name" value="HisK_dim/P_sf"/>
</dbReference>
<dbReference type="InterPro" id="IPR003661">
    <property type="entry name" value="HisK_dim/P_dom"/>
</dbReference>
<evidence type="ECO:0000256" key="3">
    <source>
        <dbReference type="ARBA" id="ARBA00022553"/>
    </source>
</evidence>
<dbReference type="RefSeq" id="WP_166228809.1">
    <property type="nucleotide sequence ID" value="NZ_CP049989.1"/>
</dbReference>
<organism evidence="8 9">
    <name type="scientific">Hydrogenophaga crocea</name>
    <dbReference type="NCBI Taxonomy" id="2716225"/>
    <lineage>
        <taxon>Bacteria</taxon>
        <taxon>Pseudomonadati</taxon>
        <taxon>Pseudomonadota</taxon>
        <taxon>Betaproteobacteria</taxon>
        <taxon>Burkholderiales</taxon>
        <taxon>Comamonadaceae</taxon>
        <taxon>Hydrogenophaga</taxon>
    </lineage>
</organism>
<reference evidence="8 9" key="1">
    <citation type="submission" date="2020-03" db="EMBL/GenBank/DDBJ databases">
        <title>Hydrogenophaga sp. nov. isolated from cyanobacterial mat.</title>
        <authorList>
            <person name="Thorat V."/>
            <person name="Kirdat K."/>
            <person name="Tiwarekar B."/>
            <person name="Costa E.D."/>
            <person name="Yadav A."/>
        </authorList>
    </citation>
    <scope>NUCLEOTIDE SEQUENCE [LARGE SCALE GENOMIC DNA]</scope>
    <source>
        <strain evidence="8 9">BA0156</strain>
    </source>
</reference>
<keyword evidence="6" id="KW-0902">Two-component regulatory system</keyword>
<dbReference type="Gene3D" id="1.10.287.130">
    <property type="match status" value="1"/>
</dbReference>
<keyword evidence="4" id="KW-0808">Transferase</keyword>
<dbReference type="SUPFAM" id="SSF55874">
    <property type="entry name" value="ATPase domain of HSP90 chaperone/DNA topoisomerase II/histidine kinase"/>
    <property type="match status" value="1"/>
</dbReference>
<dbReference type="EMBL" id="CP049989">
    <property type="protein sequence ID" value="QIM53618.1"/>
    <property type="molecule type" value="Genomic_DNA"/>
</dbReference>
<gene>
    <name evidence="8" type="ORF">G9Q37_16405</name>
</gene>
<dbReference type="PRINTS" id="PR00344">
    <property type="entry name" value="BCTRLSENSOR"/>
</dbReference>
<dbReference type="Proteomes" id="UP000503162">
    <property type="component" value="Chromosome"/>
</dbReference>
<evidence type="ECO:0000256" key="6">
    <source>
        <dbReference type="ARBA" id="ARBA00023012"/>
    </source>
</evidence>
<protein>
    <recommendedName>
        <fullName evidence="2">histidine kinase</fullName>
        <ecNumber evidence="2">2.7.13.3</ecNumber>
    </recommendedName>
</protein>
<dbReference type="PANTHER" id="PTHR43711">
    <property type="entry name" value="TWO-COMPONENT HISTIDINE KINASE"/>
    <property type="match status" value="1"/>
</dbReference>
<dbReference type="Pfam" id="PF02518">
    <property type="entry name" value="HATPase_c"/>
    <property type="match status" value="1"/>
</dbReference>
<comment type="catalytic activity">
    <reaction evidence="1">
        <text>ATP + protein L-histidine = ADP + protein N-phospho-L-histidine.</text>
        <dbReference type="EC" id="2.7.13.3"/>
    </reaction>
</comment>
<accession>A0A6G8IKR9</accession>
<name>A0A6G8IKR9_9BURK</name>
<dbReference type="InterPro" id="IPR050736">
    <property type="entry name" value="Sensor_HK_Regulatory"/>
</dbReference>
<evidence type="ECO:0000256" key="4">
    <source>
        <dbReference type="ARBA" id="ARBA00022679"/>
    </source>
</evidence>
<dbReference type="SMART" id="SM00388">
    <property type="entry name" value="HisKA"/>
    <property type="match status" value="1"/>
</dbReference>
<dbReference type="PROSITE" id="PS50109">
    <property type="entry name" value="HIS_KIN"/>
    <property type="match status" value="1"/>
</dbReference>